<sequence length="75" mass="8719">MKTSPCEILHEIGDMQALFMSGWEGCVYAHPRYLLRHLVCEPSSALDARHRRTNSQLSPIFLRTSRLTIRMFRSV</sequence>
<dbReference type="Proteomes" id="UP000292082">
    <property type="component" value="Unassembled WGS sequence"/>
</dbReference>
<gene>
    <name evidence="1" type="ORF">BD310DRAFT_938902</name>
</gene>
<evidence type="ECO:0000313" key="2">
    <source>
        <dbReference type="Proteomes" id="UP000292082"/>
    </source>
</evidence>
<reference evidence="1 2" key="1">
    <citation type="submission" date="2019-01" db="EMBL/GenBank/DDBJ databases">
        <title>Draft genome sequences of three monokaryotic isolates of the white-rot basidiomycete fungus Dichomitus squalens.</title>
        <authorList>
            <consortium name="DOE Joint Genome Institute"/>
            <person name="Lopez S.C."/>
            <person name="Andreopoulos B."/>
            <person name="Pangilinan J."/>
            <person name="Lipzen A."/>
            <person name="Riley R."/>
            <person name="Ahrendt S."/>
            <person name="Ng V."/>
            <person name="Barry K."/>
            <person name="Daum C."/>
            <person name="Grigoriev I.V."/>
            <person name="Hilden K.S."/>
            <person name="Makela M.R."/>
            <person name="de Vries R.P."/>
        </authorList>
    </citation>
    <scope>NUCLEOTIDE SEQUENCE [LARGE SCALE GENOMIC DNA]</scope>
    <source>
        <strain evidence="1 2">CBS 464.89</strain>
    </source>
</reference>
<evidence type="ECO:0000313" key="1">
    <source>
        <dbReference type="EMBL" id="TBU53019.1"/>
    </source>
</evidence>
<protein>
    <submittedName>
        <fullName evidence="1">Uncharacterized protein</fullName>
    </submittedName>
</protein>
<proteinExistence type="predicted"/>
<organism evidence="1 2">
    <name type="scientific">Dichomitus squalens</name>
    <dbReference type="NCBI Taxonomy" id="114155"/>
    <lineage>
        <taxon>Eukaryota</taxon>
        <taxon>Fungi</taxon>
        <taxon>Dikarya</taxon>
        <taxon>Basidiomycota</taxon>
        <taxon>Agaricomycotina</taxon>
        <taxon>Agaricomycetes</taxon>
        <taxon>Polyporales</taxon>
        <taxon>Polyporaceae</taxon>
        <taxon>Dichomitus</taxon>
    </lineage>
</organism>
<dbReference type="AlphaFoldDB" id="A0A4Q9PDW2"/>
<keyword evidence="2" id="KW-1185">Reference proteome</keyword>
<accession>A0A4Q9PDW2</accession>
<dbReference type="EMBL" id="ML145228">
    <property type="protein sequence ID" value="TBU53019.1"/>
    <property type="molecule type" value="Genomic_DNA"/>
</dbReference>
<name>A0A4Q9PDW2_9APHY</name>